<dbReference type="SUPFAM" id="SSF51182">
    <property type="entry name" value="RmlC-like cupins"/>
    <property type="match status" value="1"/>
</dbReference>
<name>A0A0W0XSW3_9GAMM</name>
<evidence type="ECO:0000259" key="1">
    <source>
        <dbReference type="Pfam" id="PF07883"/>
    </source>
</evidence>
<dbReference type="OrthoDB" id="9791759at2"/>
<dbReference type="CDD" id="cd02219">
    <property type="entry name" value="cupin_YjlB-like"/>
    <property type="match status" value="1"/>
</dbReference>
<dbReference type="PANTHER" id="PTHR36448">
    <property type="entry name" value="BLR7373 PROTEIN"/>
    <property type="match status" value="1"/>
</dbReference>
<evidence type="ECO:0000313" key="3">
    <source>
        <dbReference type="Proteomes" id="UP000054608"/>
    </source>
</evidence>
<sequence length="166" mass="18899">MEIIQKMISPQGYFPGNPHYPLLIYKQVFSGMNESPQAIQDRLEQNHWSHSWVDSIYDFHHYHSNTHEVLVIISGECQVQFGGDNGSIYTVKQGDVVILPAGVAHKSLSMTDNFRCIGAYPFDVGIDMNYGNSEEYLQALKTIKEVGLPKKDPIFGEKGLIFNYWK</sequence>
<dbReference type="PIRSF" id="PIRSF019307">
    <property type="entry name" value="UCP019307"/>
    <property type="match status" value="1"/>
</dbReference>
<dbReference type="InterPro" id="IPR014710">
    <property type="entry name" value="RmlC-like_jellyroll"/>
</dbReference>
<dbReference type="InterPro" id="IPR011051">
    <property type="entry name" value="RmlC_Cupin_sf"/>
</dbReference>
<gene>
    <name evidence="2" type="ORF">Lrub_1510</name>
</gene>
<dbReference type="PANTHER" id="PTHR36448:SF2">
    <property type="entry name" value="CUPIN TYPE-1 DOMAIN-CONTAINING PROTEIN"/>
    <property type="match status" value="1"/>
</dbReference>
<dbReference type="PATRIC" id="fig|458.5.peg.1572"/>
<dbReference type="InterPro" id="IPR013096">
    <property type="entry name" value="Cupin_2"/>
</dbReference>
<dbReference type="InterPro" id="IPR047121">
    <property type="entry name" value="YjiB-like"/>
</dbReference>
<feature type="domain" description="Cupin type-2" evidence="1">
    <location>
        <begin position="60"/>
        <end position="107"/>
    </location>
</feature>
<dbReference type="AlphaFoldDB" id="A0A0W0XSW3"/>
<dbReference type="EMBL" id="LNYT01000017">
    <property type="protein sequence ID" value="KTD47873.1"/>
    <property type="molecule type" value="Genomic_DNA"/>
</dbReference>
<reference evidence="2 3" key="1">
    <citation type="submission" date="2015-11" db="EMBL/GenBank/DDBJ databases">
        <title>Genomic analysis of 38 Legionella species identifies large and diverse effector repertoires.</title>
        <authorList>
            <person name="Burstein D."/>
            <person name="Amaro F."/>
            <person name="Zusman T."/>
            <person name="Lifshitz Z."/>
            <person name="Cohen O."/>
            <person name="Gilbert J.A."/>
            <person name="Pupko T."/>
            <person name="Shuman H.A."/>
            <person name="Segal G."/>
        </authorList>
    </citation>
    <scope>NUCLEOTIDE SEQUENCE [LARGE SCALE GENOMIC DNA]</scope>
    <source>
        <strain evidence="2 3">WA-270A-C2</strain>
    </source>
</reference>
<proteinExistence type="predicted"/>
<evidence type="ECO:0000313" key="2">
    <source>
        <dbReference type="EMBL" id="KTD47873.1"/>
    </source>
</evidence>
<keyword evidence="3" id="KW-1185">Reference proteome</keyword>
<comment type="caution">
    <text evidence="2">The sequence shown here is derived from an EMBL/GenBank/DDBJ whole genome shotgun (WGS) entry which is preliminary data.</text>
</comment>
<dbReference type="STRING" id="458.Lrub_1510"/>
<dbReference type="InterPro" id="IPR014500">
    <property type="entry name" value="UCP019307_cupin"/>
</dbReference>
<accession>A0A0W0XSW3</accession>
<dbReference type="Pfam" id="PF07883">
    <property type="entry name" value="Cupin_2"/>
    <property type="match status" value="1"/>
</dbReference>
<dbReference type="RefSeq" id="WP_058531616.1">
    <property type="nucleotide sequence ID" value="NZ_CAAAIN010000021.1"/>
</dbReference>
<protein>
    <submittedName>
        <fullName evidence="2">Cupin domain protein</fullName>
    </submittedName>
</protein>
<dbReference type="Gene3D" id="2.60.120.10">
    <property type="entry name" value="Jelly Rolls"/>
    <property type="match status" value="1"/>
</dbReference>
<organism evidence="2 3">
    <name type="scientific">Legionella rubrilucens</name>
    <dbReference type="NCBI Taxonomy" id="458"/>
    <lineage>
        <taxon>Bacteria</taxon>
        <taxon>Pseudomonadati</taxon>
        <taxon>Pseudomonadota</taxon>
        <taxon>Gammaproteobacteria</taxon>
        <taxon>Legionellales</taxon>
        <taxon>Legionellaceae</taxon>
        <taxon>Legionella</taxon>
    </lineage>
</organism>
<dbReference type="Proteomes" id="UP000054608">
    <property type="component" value="Unassembled WGS sequence"/>
</dbReference>